<reference evidence="2 3" key="1">
    <citation type="submission" date="2016-10" db="EMBL/GenBank/DDBJ databases">
        <authorList>
            <person name="de Groot N.N."/>
        </authorList>
    </citation>
    <scope>NUCLEOTIDE SEQUENCE [LARGE SCALE GENOMIC DNA]</scope>
    <source>
        <strain evidence="2 3">AA1</strain>
    </source>
</reference>
<evidence type="ECO:0000259" key="1">
    <source>
        <dbReference type="Pfam" id="PF00535"/>
    </source>
</evidence>
<gene>
    <name evidence="2" type="ORF">SAMN05216233_11837</name>
</gene>
<name>A0A1G5I8U8_9BACT</name>
<proteinExistence type="predicted"/>
<dbReference type="Proteomes" id="UP000198870">
    <property type="component" value="Unassembled WGS sequence"/>
</dbReference>
<keyword evidence="3" id="KW-1185">Reference proteome</keyword>
<dbReference type="Pfam" id="PF00535">
    <property type="entry name" value="Glycos_transf_2"/>
    <property type="match status" value="1"/>
</dbReference>
<feature type="domain" description="Glycosyltransferase 2-like" evidence="1">
    <location>
        <begin position="7"/>
        <end position="165"/>
    </location>
</feature>
<organism evidence="2 3">
    <name type="scientific">Desulfoluna spongiiphila</name>
    <dbReference type="NCBI Taxonomy" id="419481"/>
    <lineage>
        <taxon>Bacteria</taxon>
        <taxon>Pseudomonadati</taxon>
        <taxon>Thermodesulfobacteriota</taxon>
        <taxon>Desulfobacteria</taxon>
        <taxon>Desulfobacterales</taxon>
        <taxon>Desulfolunaceae</taxon>
        <taxon>Desulfoluna</taxon>
    </lineage>
</organism>
<dbReference type="SUPFAM" id="SSF53448">
    <property type="entry name" value="Nucleotide-diphospho-sugar transferases"/>
    <property type="match status" value="1"/>
</dbReference>
<dbReference type="InterPro" id="IPR001173">
    <property type="entry name" value="Glyco_trans_2-like"/>
</dbReference>
<evidence type="ECO:0000313" key="3">
    <source>
        <dbReference type="Proteomes" id="UP000198870"/>
    </source>
</evidence>
<dbReference type="STRING" id="419481.SAMN05216233_11837"/>
<dbReference type="RefSeq" id="WP_092213425.1">
    <property type="nucleotide sequence ID" value="NZ_FMUX01000018.1"/>
</dbReference>
<dbReference type="InterPro" id="IPR050834">
    <property type="entry name" value="Glycosyltransf_2"/>
</dbReference>
<dbReference type="Gene3D" id="3.90.550.10">
    <property type="entry name" value="Spore Coat Polysaccharide Biosynthesis Protein SpsA, Chain A"/>
    <property type="match status" value="1"/>
</dbReference>
<keyword evidence="2" id="KW-0808">Transferase</keyword>
<dbReference type="InterPro" id="IPR029044">
    <property type="entry name" value="Nucleotide-diphossugar_trans"/>
</dbReference>
<dbReference type="PANTHER" id="PTHR43685:SF2">
    <property type="entry name" value="GLYCOSYLTRANSFERASE 2-LIKE DOMAIN-CONTAINING PROTEIN"/>
    <property type="match status" value="1"/>
</dbReference>
<dbReference type="EMBL" id="FMUX01000018">
    <property type="protein sequence ID" value="SCY72070.1"/>
    <property type="molecule type" value="Genomic_DNA"/>
</dbReference>
<protein>
    <submittedName>
        <fullName evidence="2">Glycosyl transferase family 2</fullName>
    </submittedName>
</protein>
<dbReference type="GO" id="GO:0016740">
    <property type="term" value="F:transferase activity"/>
    <property type="evidence" value="ECO:0007669"/>
    <property type="project" value="UniProtKB-KW"/>
</dbReference>
<accession>A0A1G5I8U8</accession>
<sequence>MNNPLISVIIPTYNRTWALGEAVDSVLAQTYPAVELIVVDDGSTDETPDLLARYGDALRVLTLENGGVSRARNHGISASKGEFIAFLDSDDRWLPGKLSEQATFFESNPEALICQTEEIWIRNGKRVNPCKHHKKPSGDIFEASLHLCLVSPSAVMMRRTLLEDVGLFDEALPACEDYDLWLRIACRYPVYTTPSPLVVKHGGHDDQLSKTPLLDRFRIQSLVRLLEGGTLSEAQAGAARAVLQKKGRIYAGGCRKHGRDEEAEAITRLVNQTIAQNIR</sequence>
<dbReference type="AlphaFoldDB" id="A0A1G5I8U8"/>
<dbReference type="PANTHER" id="PTHR43685">
    <property type="entry name" value="GLYCOSYLTRANSFERASE"/>
    <property type="match status" value="1"/>
</dbReference>
<evidence type="ECO:0000313" key="2">
    <source>
        <dbReference type="EMBL" id="SCY72070.1"/>
    </source>
</evidence>
<dbReference type="OrthoDB" id="5291101at2"/>